<dbReference type="InParanoid" id="D2VP28"/>
<gene>
    <name evidence="2" type="ORF">NAEGRDRAFT_70709</name>
</gene>
<feature type="transmembrane region" description="Helical" evidence="1">
    <location>
        <begin position="201"/>
        <end position="220"/>
    </location>
</feature>
<keyword evidence="1" id="KW-0812">Transmembrane</keyword>
<dbReference type="EMBL" id="GG738886">
    <property type="protein sequence ID" value="EFC41286.1"/>
    <property type="molecule type" value="Genomic_DNA"/>
</dbReference>
<name>D2VP28_NAEGR</name>
<evidence type="ECO:0000313" key="3">
    <source>
        <dbReference type="Proteomes" id="UP000006671"/>
    </source>
</evidence>
<keyword evidence="1" id="KW-1133">Transmembrane helix</keyword>
<proteinExistence type="predicted"/>
<reference evidence="2 3" key="1">
    <citation type="journal article" date="2010" name="Cell">
        <title>The genome of Naegleria gruberi illuminates early eukaryotic versatility.</title>
        <authorList>
            <person name="Fritz-Laylin L.K."/>
            <person name="Prochnik S.E."/>
            <person name="Ginger M.L."/>
            <person name="Dacks J.B."/>
            <person name="Carpenter M.L."/>
            <person name="Field M.C."/>
            <person name="Kuo A."/>
            <person name="Paredez A."/>
            <person name="Chapman J."/>
            <person name="Pham J."/>
            <person name="Shu S."/>
            <person name="Neupane R."/>
            <person name="Cipriano M."/>
            <person name="Mancuso J."/>
            <person name="Tu H."/>
            <person name="Salamov A."/>
            <person name="Lindquist E."/>
            <person name="Shapiro H."/>
            <person name="Lucas S."/>
            <person name="Grigoriev I.V."/>
            <person name="Cande W.Z."/>
            <person name="Fulton C."/>
            <person name="Rokhsar D.S."/>
            <person name="Dawson S.C."/>
        </authorList>
    </citation>
    <scope>NUCLEOTIDE SEQUENCE [LARGE SCALE GENOMIC DNA]</scope>
    <source>
        <strain evidence="2 3">NEG-M</strain>
    </source>
</reference>
<dbReference type="KEGG" id="ngr:NAEGRDRAFT_70709"/>
<feature type="transmembrane region" description="Helical" evidence="1">
    <location>
        <begin position="162"/>
        <end position="181"/>
    </location>
</feature>
<dbReference type="OrthoDB" id="2861623at2759"/>
<feature type="transmembrane region" description="Helical" evidence="1">
    <location>
        <begin position="80"/>
        <end position="101"/>
    </location>
</feature>
<dbReference type="GeneID" id="8856037"/>
<dbReference type="AlphaFoldDB" id="D2VP28"/>
<protein>
    <submittedName>
        <fullName evidence="2">Predicted protein</fullName>
    </submittedName>
</protein>
<organism evidence="3">
    <name type="scientific">Naegleria gruberi</name>
    <name type="common">Amoeba</name>
    <dbReference type="NCBI Taxonomy" id="5762"/>
    <lineage>
        <taxon>Eukaryota</taxon>
        <taxon>Discoba</taxon>
        <taxon>Heterolobosea</taxon>
        <taxon>Tetramitia</taxon>
        <taxon>Eutetramitia</taxon>
        <taxon>Vahlkampfiidae</taxon>
        <taxon>Naegleria</taxon>
    </lineage>
</organism>
<dbReference type="RefSeq" id="XP_002674030.1">
    <property type="nucleotide sequence ID" value="XM_002673984.1"/>
</dbReference>
<dbReference type="VEuPathDB" id="AmoebaDB:NAEGRDRAFT_68403"/>
<dbReference type="Proteomes" id="UP000006671">
    <property type="component" value="Unassembled WGS sequence"/>
</dbReference>
<accession>D2VP28</accession>
<evidence type="ECO:0000256" key="1">
    <source>
        <dbReference type="SAM" id="Phobius"/>
    </source>
</evidence>
<feature type="transmembrane region" description="Helical" evidence="1">
    <location>
        <begin position="55"/>
        <end position="74"/>
    </location>
</feature>
<keyword evidence="1" id="KW-0472">Membrane</keyword>
<feature type="transmembrane region" description="Helical" evidence="1">
    <location>
        <begin position="113"/>
        <end position="134"/>
    </location>
</feature>
<evidence type="ECO:0000313" key="2">
    <source>
        <dbReference type="EMBL" id="EFC41286.1"/>
    </source>
</evidence>
<keyword evidence="3" id="KW-1185">Reference proteome</keyword>
<sequence>MHSIQALKLNKLNLDPAISTSNDDSDSNKKKYIKFSDRFGTTEPFYKFMVTKFELVHNHLLNFCPVILMVLVHNDLLSPFWAVLIQQYLTIIWTLSLHSLLHAKTCVDSNQNYDLFTDILIGIPYFGLFTPSIAKFGHDTHHNYTGTEKDLDHFFFKTENPILLFIYSSFFSEYYIFCYLWEKSSEKMQILRSVSIMLVKLVILLTMYKILGNSFLIIFLSSRFAKSYIFASFTQLVHKIDLESILFDLEERLNLPITIDTILHYTFGYNIHVVKYHDDHHAYRMICPSAYYPALHNYYKKHQVNENNNRIESPGRNKAI</sequence>